<reference evidence="11" key="1">
    <citation type="submission" date="2016-06" db="EMBL/GenBank/DDBJ databases">
        <authorList>
            <person name="Cuomo C."/>
            <person name="Litvintseva A."/>
            <person name="Heitman J."/>
            <person name="Chen Y."/>
            <person name="Sun S."/>
            <person name="Springer D."/>
            <person name="Dromer F."/>
            <person name="Young S."/>
            <person name="Zeng Q."/>
            <person name="Chapman S."/>
            <person name="Gujja S."/>
            <person name="Saif S."/>
            <person name="Birren B."/>
        </authorList>
    </citation>
    <scope>NUCLEOTIDE SEQUENCE</scope>
    <source>
        <strain evidence="11">CBS 7841</strain>
    </source>
</reference>
<feature type="transmembrane region" description="Helical" evidence="8">
    <location>
        <begin position="519"/>
        <end position="539"/>
    </location>
</feature>
<feature type="transmembrane region" description="Helical" evidence="8">
    <location>
        <begin position="601"/>
        <end position="619"/>
    </location>
</feature>
<dbReference type="Proteomes" id="UP000094043">
    <property type="component" value="Chromosome 4"/>
</dbReference>
<evidence type="ECO:0000256" key="8">
    <source>
        <dbReference type="SAM" id="Phobius"/>
    </source>
</evidence>
<dbReference type="GeneID" id="91087588"/>
<feature type="compositionally biased region" description="Basic and acidic residues" evidence="7">
    <location>
        <begin position="1275"/>
        <end position="1284"/>
    </location>
</feature>
<feature type="compositionally biased region" description="Basic and acidic residues" evidence="7">
    <location>
        <begin position="1194"/>
        <end position="1204"/>
    </location>
</feature>
<feature type="compositionally biased region" description="Polar residues" evidence="7">
    <location>
        <begin position="1213"/>
        <end position="1222"/>
    </location>
</feature>
<evidence type="ECO:0000313" key="11">
    <source>
        <dbReference type="EMBL" id="WVN88176.1"/>
    </source>
</evidence>
<dbReference type="PANTHER" id="PTHR31145">
    <property type="entry name" value="INTEGRAL MEMBRANE PROTEIN (AFU_ORTHOLOGUE AFUA_7G01610)"/>
    <property type="match status" value="1"/>
</dbReference>
<feature type="transmembrane region" description="Helical" evidence="8">
    <location>
        <begin position="196"/>
        <end position="215"/>
    </location>
</feature>
<keyword evidence="4 9" id="KW-0732">Signal</keyword>
<keyword evidence="6 8" id="KW-0472">Membrane</keyword>
<feature type="compositionally biased region" description="Low complexity" evidence="7">
    <location>
        <begin position="1229"/>
        <end position="1242"/>
    </location>
</feature>
<feature type="compositionally biased region" description="Polar residues" evidence="7">
    <location>
        <begin position="960"/>
        <end position="975"/>
    </location>
</feature>
<dbReference type="PROSITE" id="PS51257">
    <property type="entry name" value="PROKAR_LIPOPROTEIN"/>
    <property type="match status" value="1"/>
</dbReference>
<feature type="region of interest" description="Disordered" evidence="7">
    <location>
        <begin position="956"/>
        <end position="1059"/>
    </location>
</feature>
<evidence type="ECO:0000256" key="6">
    <source>
        <dbReference type="ARBA" id="ARBA00023136"/>
    </source>
</evidence>
<evidence type="ECO:0000256" key="1">
    <source>
        <dbReference type="ARBA" id="ARBA00004141"/>
    </source>
</evidence>
<dbReference type="EMBL" id="CP143787">
    <property type="protein sequence ID" value="WVN88176.1"/>
    <property type="molecule type" value="Genomic_DNA"/>
</dbReference>
<feature type="compositionally biased region" description="Low complexity" evidence="7">
    <location>
        <begin position="1173"/>
        <end position="1183"/>
    </location>
</feature>
<feature type="transmembrane region" description="Helical" evidence="8">
    <location>
        <begin position="398"/>
        <end position="423"/>
    </location>
</feature>
<feature type="chain" id="PRO_5042481243" description="ML-like domain-containing protein" evidence="9">
    <location>
        <begin position="26"/>
        <end position="1290"/>
    </location>
</feature>
<feature type="region of interest" description="Disordered" evidence="7">
    <location>
        <begin position="433"/>
        <end position="469"/>
    </location>
</feature>
<dbReference type="InterPro" id="IPR040241">
    <property type="entry name" value="TRP_Flc/Pkd2-like"/>
</dbReference>
<dbReference type="InterPro" id="IPR032800">
    <property type="entry name" value="TRP_N"/>
</dbReference>
<evidence type="ECO:0000313" key="12">
    <source>
        <dbReference type="Proteomes" id="UP000094043"/>
    </source>
</evidence>
<feature type="compositionally biased region" description="Basic and acidic residues" evidence="7">
    <location>
        <begin position="1018"/>
        <end position="1027"/>
    </location>
</feature>
<feature type="domain" description="ML-like" evidence="10">
    <location>
        <begin position="25"/>
        <end position="199"/>
    </location>
</feature>
<feature type="region of interest" description="Disordered" evidence="7">
    <location>
        <begin position="804"/>
        <end position="854"/>
    </location>
</feature>
<keyword evidence="5 8" id="KW-1133">Transmembrane helix</keyword>
<accession>A0AAJ8JTH1</accession>
<evidence type="ECO:0000259" key="10">
    <source>
        <dbReference type="SMART" id="SM01320"/>
    </source>
</evidence>
<evidence type="ECO:0000256" key="9">
    <source>
        <dbReference type="SAM" id="SignalP"/>
    </source>
</evidence>
<evidence type="ECO:0000256" key="5">
    <source>
        <dbReference type="ARBA" id="ARBA00022989"/>
    </source>
</evidence>
<feature type="transmembrane region" description="Helical" evidence="8">
    <location>
        <begin position="626"/>
        <end position="647"/>
    </location>
</feature>
<keyword evidence="12" id="KW-1185">Reference proteome</keyword>
<reference evidence="11" key="3">
    <citation type="submission" date="2024-01" db="EMBL/GenBank/DDBJ databases">
        <authorList>
            <person name="Coelho M.A."/>
            <person name="David-Palma M."/>
            <person name="Shea T."/>
            <person name="Sun S."/>
            <person name="Cuomo C.A."/>
            <person name="Heitman J."/>
        </authorList>
    </citation>
    <scope>NUCLEOTIDE SEQUENCE</scope>
    <source>
        <strain evidence="11">CBS 7841</strain>
    </source>
</reference>
<feature type="compositionally biased region" description="Polar residues" evidence="7">
    <location>
        <begin position="433"/>
        <end position="452"/>
    </location>
</feature>
<feature type="transmembrane region" description="Helical" evidence="8">
    <location>
        <begin position="659"/>
        <end position="677"/>
    </location>
</feature>
<name>A0AAJ8JTH1_9TREE</name>
<dbReference type="GO" id="GO:0055085">
    <property type="term" value="P:transmembrane transport"/>
    <property type="evidence" value="ECO:0007669"/>
    <property type="project" value="TreeGrafter"/>
</dbReference>
<dbReference type="GO" id="GO:0016020">
    <property type="term" value="C:membrane"/>
    <property type="evidence" value="ECO:0007669"/>
    <property type="project" value="UniProtKB-SubCell"/>
</dbReference>
<gene>
    <name evidence="11" type="ORF">L203_103377</name>
</gene>
<comment type="similarity">
    <text evidence="2">Belongs to the transient receptor potential (TRP) ion channel family.</text>
</comment>
<evidence type="ECO:0000256" key="7">
    <source>
        <dbReference type="SAM" id="MobiDB-lite"/>
    </source>
</evidence>
<keyword evidence="3 8" id="KW-0812">Transmembrane</keyword>
<sequence>MRRNFTETMFIYLVFLVIMGIRAQAAPLQPTFSSCLTADSHIAASKNLLNVTQIFAELVPGKEAAKLGLVGDGHDVLRLDLIGVTGAELAGYDNDTNKLATLFTDTHAATLRVHESATWVCNSLFPSNLSQPYFPYNTTYCPLPAGDFAINISIPLHKPYALTTLHTHIRVVDTSLNAASLACYDVHVSPYTKSGWYYQLFLWWPVALVMSFWLVSWSARFITGWIVGSGVAEYGQKEAAGARLVGAGGSSKRETVMRKWGTMVISGLSGERLSVSGGLLRFVTPGVKDIIFHVQYASMLGMIAVRWPIFTYPILSQGAWANLVWNTTLVQGSNPDSKRSDIYPSNYTPSVPFASQISDSKYPLYLNKDAFNPLLDLHGASHGMESFAMAVGLRPQDLFGTCLAIFMCMAAAIIVLSLLIWALHGMLEQLYNPQSRQSSPASKRTTLGNSPRGSLGGKEAFEQRPLSSSDGLGNLSLPAQSTHTPHKTSSPSSFRRTWLRFRPRGEAGAFHVATLYGNLIRLLLMFHLPVTIFSVYQLYLSREASIVSRAFAALAFVFISVLIPAFFLWRIAKTPTGKLYDATRTLLSLGPMYNVYAEKRQMFRVFPLGASLATGIVIGAGQKSGLAQAIVIVVIELALLIVPGFWYPWAEGASMGAPNVFLGSLRLVCMLLAMLLSKEISMTVTALDWITYTILILQAIIFVFFLLLLITKIIEGIIRLVGNAHFDESTHPLDGGIFAAIMDLDCLNPVRGGKAAARKRRKRGSRQLQKNVYEAGSLTTQMMLDRHSQGIALQISSEQTSPFLYPMGYQSPLGPLPVDRRSSESKSDERPSDTNIMDAWRPSPGPGYAPPGTYAHTLTSPTSPIDPREMMFDNNHERARSNTGFSVVRGGRSNYENPYDIQIAGSSRRVYNRDLSTSAPVPVIRVSPIGHRPMSPPHSRPQSSSAIIELSTLPTMDANAHSSSPGIRPNNQGTRPPTLAIPRRRSLNDLKNDTDPSSSSEYPDSDKKRRKRRNVGWFRRDLGRPDSESEESDSESGPSRRTKAGGPLAGIREPKPFEDITRLDQPGWKRVLGIKKKGWDDLAEQAKDENKARKAALVTESGSLFAGVAAPTPFSSKKGFVLKRSGEGSRPSPTPLSPVLSENQSMTGFKVKRMGQPTPTPHHVGSPEKPKSLHASPASAPSPISLPPTVARLSSERSSEEKQSFKVLRPTKSPVTSPTSHTGFVVNRPSPSTQPSSPSVPSNRLLSEQMGYPPSSFVPIAQNTNRSDSNGPVRPVKDPRRSNESQRSAK</sequence>
<comment type="subcellular location">
    <subcellularLocation>
        <location evidence="1">Membrane</location>
        <topology evidence="1">Multi-pass membrane protein</topology>
    </subcellularLocation>
</comment>
<dbReference type="Pfam" id="PF06011">
    <property type="entry name" value="TRP"/>
    <property type="match status" value="1"/>
</dbReference>
<feature type="compositionally biased region" description="Polar residues" evidence="7">
    <location>
        <begin position="1261"/>
        <end position="1270"/>
    </location>
</feature>
<dbReference type="PANTHER" id="PTHR31145:SF6">
    <property type="entry name" value="INTEGRAL MEMBRANE PROTEIN (AFU_ORTHOLOGUE AFUA_7G01610)"/>
    <property type="match status" value="1"/>
</dbReference>
<evidence type="ECO:0000256" key="2">
    <source>
        <dbReference type="ARBA" id="ARBA00010642"/>
    </source>
</evidence>
<dbReference type="SMART" id="SM01320">
    <property type="entry name" value="TRP_N"/>
    <property type="match status" value="1"/>
</dbReference>
<evidence type="ECO:0000256" key="4">
    <source>
        <dbReference type="ARBA" id="ARBA00022729"/>
    </source>
</evidence>
<feature type="transmembrane region" description="Helical" evidence="8">
    <location>
        <begin position="689"/>
        <end position="710"/>
    </location>
</feature>
<feature type="region of interest" description="Disordered" evidence="7">
    <location>
        <begin position="1115"/>
        <end position="1290"/>
    </location>
</feature>
<feature type="signal peptide" evidence="9">
    <location>
        <begin position="1"/>
        <end position="25"/>
    </location>
</feature>
<protein>
    <recommendedName>
        <fullName evidence="10">ML-like domain-containing protein</fullName>
    </recommendedName>
</protein>
<dbReference type="InterPro" id="IPR010308">
    <property type="entry name" value="TRP_C"/>
</dbReference>
<reference evidence="11" key="2">
    <citation type="journal article" date="2022" name="Elife">
        <title>Obligate sexual reproduction of a homothallic fungus closely related to the Cryptococcus pathogenic species complex.</title>
        <authorList>
            <person name="Passer A.R."/>
            <person name="Clancey S.A."/>
            <person name="Shea T."/>
            <person name="David-Palma M."/>
            <person name="Averette A.F."/>
            <person name="Boekhout T."/>
            <person name="Porcel B.M."/>
            <person name="Nowrousian M."/>
            <person name="Cuomo C.A."/>
            <person name="Sun S."/>
            <person name="Heitman J."/>
            <person name="Coelho M.A."/>
        </authorList>
    </citation>
    <scope>NUCLEOTIDE SEQUENCE</scope>
    <source>
        <strain evidence="11">CBS 7841</strain>
    </source>
</reference>
<organism evidence="11 12">
    <name type="scientific">Cryptococcus depauperatus CBS 7841</name>
    <dbReference type="NCBI Taxonomy" id="1295531"/>
    <lineage>
        <taxon>Eukaryota</taxon>
        <taxon>Fungi</taxon>
        <taxon>Dikarya</taxon>
        <taxon>Basidiomycota</taxon>
        <taxon>Agaricomycotina</taxon>
        <taxon>Tremellomycetes</taxon>
        <taxon>Tremellales</taxon>
        <taxon>Cryptococcaceae</taxon>
        <taxon>Cryptococcus</taxon>
    </lineage>
</organism>
<feature type="compositionally biased region" description="Basic and acidic residues" evidence="7">
    <location>
        <begin position="818"/>
        <end position="832"/>
    </location>
</feature>
<feature type="transmembrane region" description="Helical" evidence="8">
    <location>
        <begin position="551"/>
        <end position="572"/>
    </location>
</feature>
<dbReference type="KEGG" id="cdep:91087588"/>
<proteinExistence type="inferred from homology"/>
<evidence type="ECO:0000256" key="3">
    <source>
        <dbReference type="ARBA" id="ARBA00022692"/>
    </source>
</evidence>
<dbReference type="RefSeq" id="XP_066068876.1">
    <property type="nucleotide sequence ID" value="XM_066212779.1"/>
</dbReference>